<feature type="domain" description="G-protein coupled receptors family 1 profile" evidence="11">
    <location>
        <begin position="36"/>
        <end position="314"/>
    </location>
</feature>
<evidence type="ECO:0000313" key="12">
    <source>
        <dbReference type="EnsemblMetazoa" id="XP_038066616.1"/>
    </source>
</evidence>
<feature type="transmembrane region" description="Helical" evidence="10">
    <location>
        <begin position="24"/>
        <end position="48"/>
    </location>
</feature>
<keyword evidence="9" id="KW-0175">Coiled coil</keyword>
<evidence type="ECO:0000256" key="4">
    <source>
        <dbReference type="ARBA" id="ARBA00022989"/>
    </source>
</evidence>
<dbReference type="GO" id="GO:0004930">
    <property type="term" value="F:G protein-coupled receptor activity"/>
    <property type="evidence" value="ECO:0007669"/>
    <property type="project" value="UniProtKB-KW"/>
</dbReference>
<dbReference type="GO" id="GO:0005886">
    <property type="term" value="C:plasma membrane"/>
    <property type="evidence" value="ECO:0007669"/>
    <property type="project" value="UniProtKB-SubCell"/>
</dbReference>
<evidence type="ECO:0000256" key="7">
    <source>
        <dbReference type="ARBA" id="ARBA00023170"/>
    </source>
</evidence>
<dbReference type="SUPFAM" id="SSF81321">
    <property type="entry name" value="Family A G protein-coupled receptor-like"/>
    <property type="match status" value="1"/>
</dbReference>
<proteinExistence type="predicted"/>
<reference evidence="12" key="1">
    <citation type="submission" date="2022-11" db="UniProtKB">
        <authorList>
            <consortium name="EnsemblMetazoa"/>
        </authorList>
    </citation>
    <scope>IDENTIFICATION</scope>
</reference>
<feature type="transmembrane region" description="Helical" evidence="10">
    <location>
        <begin position="94"/>
        <end position="117"/>
    </location>
</feature>
<dbReference type="OrthoDB" id="6130476at2759"/>
<sequence>MEEEVIVNASAPSVSDEPVHPALLAGYIFVIFIAVATVLVYVWLIATIAMEHILHNVSNYFMASLCVSLIVMGSLISWWSVILMSNLNHSALKLAVVTSFTYFGLLGYFLNSVVIAADRYLKISQPLQYLRLATPRRCIALIGASWCLSLVLGLAVFVSAMLNFDPDSQESFASFLQGEGFRIPMVVMSDLTIFPSMIAVTFLIAALVRIARQQRRKIQDEMLMLKHLQDRAQRTEQEVNDENALQPRPNHLSDKTTVYFIVHFSAFVVAWLPNSVAINIAVFVTDLTSAVLNPLMTVGSILAMFDTFCGTLFLAYTQPEHRQAARNNLKRVKRLFCDRYSEKCFQTANSRDH</sequence>
<dbReference type="PANTHER" id="PTHR24249">
    <property type="entry name" value="HISTAMINE RECEPTOR-RELATED G-PROTEIN COUPLED RECEPTOR"/>
    <property type="match status" value="1"/>
</dbReference>
<dbReference type="AlphaFoldDB" id="A0A914ATE2"/>
<keyword evidence="13" id="KW-1185">Reference proteome</keyword>
<dbReference type="PROSITE" id="PS50262">
    <property type="entry name" value="G_PROTEIN_RECEP_F1_2"/>
    <property type="match status" value="1"/>
</dbReference>
<keyword evidence="4 10" id="KW-1133">Transmembrane helix</keyword>
<comment type="subcellular location">
    <subcellularLocation>
        <location evidence="1">Cell membrane</location>
        <topology evidence="1">Multi-pass membrane protein</topology>
    </subcellularLocation>
</comment>
<dbReference type="RefSeq" id="XP_038066616.1">
    <property type="nucleotide sequence ID" value="XM_038210688.1"/>
</dbReference>
<evidence type="ECO:0000256" key="9">
    <source>
        <dbReference type="SAM" id="Coils"/>
    </source>
</evidence>
<keyword evidence="2" id="KW-1003">Cell membrane</keyword>
<dbReference type="InterPro" id="IPR017452">
    <property type="entry name" value="GPCR_Rhodpsn_7TM"/>
</dbReference>
<protein>
    <recommendedName>
        <fullName evidence="11">G-protein coupled receptors family 1 profile domain-containing protein</fullName>
    </recommendedName>
</protein>
<keyword evidence="5" id="KW-0297">G-protein coupled receptor</keyword>
<accession>A0A914ATE2</accession>
<evidence type="ECO:0000256" key="2">
    <source>
        <dbReference type="ARBA" id="ARBA00022475"/>
    </source>
</evidence>
<evidence type="ECO:0000313" key="13">
    <source>
        <dbReference type="Proteomes" id="UP000887568"/>
    </source>
</evidence>
<organism evidence="12 13">
    <name type="scientific">Patiria miniata</name>
    <name type="common">Bat star</name>
    <name type="synonym">Asterina miniata</name>
    <dbReference type="NCBI Taxonomy" id="46514"/>
    <lineage>
        <taxon>Eukaryota</taxon>
        <taxon>Metazoa</taxon>
        <taxon>Echinodermata</taxon>
        <taxon>Eleutherozoa</taxon>
        <taxon>Asterozoa</taxon>
        <taxon>Asteroidea</taxon>
        <taxon>Valvatacea</taxon>
        <taxon>Valvatida</taxon>
        <taxon>Asterinidae</taxon>
        <taxon>Patiria</taxon>
    </lineage>
</organism>
<dbReference type="InterPro" id="IPR000276">
    <property type="entry name" value="GPCR_Rhodpsn"/>
</dbReference>
<feature type="transmembrane region" description="Helical" evidence="10">
    <location>
        <begin position="138"/>
        <end position="162"/>
    </location>
</feature>
<name>A0A914ATE2_PATMI</name>
<dbReference type="CDD" id="cd00637">
    <property type="entry name" value="7tm_classA_rhodopsin-like"/>
    <property type="match status" value="1"/>
</dbReference>
<evidence type="ECO:0000256" key="10">
    <source>
        <dbReference type="SAM" id="Phobius"/>
    </source>
</evidence>
<evidence type="ECO:0000256" key="1">
    <source>
        <dbReference type="ARBA" id="ARBA00004651"/>
    </source>
</evidence>
<evidence type="ECO:0000256" key="3">
    <source>
        <dbReference type="ARBA" id="ARBA00022692"/>
    </source>
</evidence>
<feature type="transmembrane region" description="Helical" evidence="10">
    <location>
        <begin position="258"/>
        <end position="283"/>
    </location>
</feature>
<evidence type="ECO:0000256" key="5">
    <source>
        <dbReference type="ARBA" id="ARBA00023040"/>
    </source>
</evidence>
<evidence type="ECO:0000256" key="6">
    <source>
        <dbReference type="ARBA" id="ARBA00023136"/>
    </source>
</evidence>
<feature type="transmembrane region" description="Helical" evidence="10">
    <location>
        <begin position="182"/>
        <end position="208"/>
    </location>
</feature>
<dbReference type="GeneID" id="119736672"/>
<keyword evidence="3 10" id="KW-0812">Transmembrane</keyword>
<dbReference type="Proteomes" id="UP000887568">
    <property type="component" value="Unplaced"/>
</dbReference>
<dbReference type="EnsemblMetazoa" id="XM_038210688.1">
    <property type="protein sequence ID" value="XP_038066616.1"/>
    <property type="gene ID" value="LOC119736672"/>
</dbReference>
<evidence type="ECO:0000256" key="8">
    <source>
        <dbReference type="ARBA" id="ARBA00023224"/>
    </source>
</evidence>
<keyword evidence="6 10" id="KW-0472">Membrane</keyword>
<dbReference type="PRINTS" id="PR00237">
    <property type="entry name" value="GPCRRHODOPSN"/>
</dbReference>
<feature type="transmembrane region" description="Helical" evidence="10">
    <location>
        <begin position="295"/>
        <end position="316"/>
    </location>
</feature>
<dbReference type="InterPro" id="IPR050569">
    <property type="entry name" value="TAAR"/>
</dbReference>
<feature type="transmembrane region" description="Helical" evidence="10">
    <location>
        <begin position="60"/>
        <end position="82"/>
    </location>
</feature>
<keyword evidence="8" id="KW-0807">Transducer</keyword>
<dbReference type="Gene3D" id="1.20.1070.10">
    <property type="entry name" value="Rhodopsin 7-helix transmembrane proteins"/>
    <property type="match status" value="1"/>
</dbReference>
<keyword evidence="7" id="KW-0675">Receptor</keyword>
<evidence type="ECO:0000259" key="11">
    <source>
        <dbReference type="PROSITE" id="PS50262"/>
    </source>
</evidence>
<feature type="coiled-coil region" evidence="9">
    <location>
        <begin position="211"/>
        <end position="245"/>
    </location>
</feature>
<dbReference type="Pfam" id="PF00001">
    <property type="entry name" value="7tm_1"/>
    <property type="match status" value="1"/>
</dbReference>